<dbReference type="AlphaFoldDB" id="A0A1F7GM90"/>
<feature type="region of interest" description="Disordered" evidence="4">
    <location>
        <begin position="123"/>
        <end position="148"/>
    </location>
</feature>
<dbReference type="PROSITE" id="PS01317">
    <property type="entry name" value="SSRP"/>
    <property type="match status" value="1"/>
</dbReference>
<dbReference type="PANTHER" id="PTHR30308">
    <property type="entry name" value="TMRNA-BINDING COMPONENT OF TRANS-TRANSLATION TAGGING COMPLEX"/>
    <property type="match status" value="1"/>
</dbReference>
<dbReference type="InterPro" id="IPR020081">
    <property type="entry name" value="SsrA-bd_prot_CS"/>
</dbReference>
<comment type="subcellular location">
    <subcellularLocation>
        <location evidence="3">Cytoplasm</location>
    </subcellularLocation>
    <text evidence="3">The tmRNA-SmpB complex associates with stalled 70S ribosomes.</text>
</comment>
<dbReference type="GO" id="GO:0070930">
    <property type="term" value="P:trans-translation-dependent protein tagging"/>
    <property type="evidence" value="ECO:0007669"/>
    <property type="project" value="TreeGrafter"/>
</dbReference>
<dbReference type="CDD" id="cd09294">
    <property type="entry name" value="SmpB"/>
    <property type="match status" value="1"/>
</dbReference>
<dbReference type="InterPro" id="IPR023620">
    <property type="entry name" value="SmpB"/>
</dbReference>
<dbReference type="EMBL" id="MFZH01000009">
    <property type="protein sequence ID" value="OGK19582.1"/>
    <property type="molecule type" value="Genomic_DNA"/>
</dbReference>
<dbReference type="SUPFAM" id="SSF74982">
    <property type="entry name" value="Small protein B (SmpB)"/>
    <property type="match status" value="1"/>
</dbReference>
<comment type="function">
    <text evidence="3">Required for rescue of stalled ribosomes mediated by trans-translation. Binds to transfer-messenger RNA (tmRNA), required for stable association of tmRNA with ribosomes. tmRNA and SmpB together mimic tRNA shape, replacing the anticodon stem-loop with SmpB. tmRNA is encoded by the ssrA gene; the 2 termini fold to resemble tRNA(Ala) and it encodes a 'tag peptide', a short internal open reading frame. During trans-translation Ala-aminoacylated tmRNA acts like a tRNA, entering the A-site of stalled ribosomes, displacing the stalled mRNA. The ribosome then switches to translate the ORF on the tmRNA; the nascent peptide is terminated with the 'tag peptide' encoded by the tmRNA and targeted for degradation. The ribosome is freed to recommence translation, which seems to be the essential function of trans-translation.</text>
</comment>
<dbReference type="GO" id="GO:0005829">
    <property type="term" value="C:cytosol"/>
    <property type="evidence" value="ECO:0007669"/>
    <property type="project" value="TreeGrafter"/>
</dbReference>
<evidence type="ECO:0000256" key="4">
    <source>
        <dbReference type="SAM" id="MobiDB-lite"/>
    </source>
</evidence>
<gene>
    <name evidence="3" type="primary">smpB</name>
    <name evidence="5" type="ORF">A2799_00270</name>
</gene>
<dbReference type="GO" id="GO:0070929">
    <property type="term" value="P:trans-translation"/>
    <property type="evidence" value="ECO:0007669"/>
    <property type="project" value="UniProtKB-UniRule"/>
</dbReference>
<protein>
    <recommendedName>
        <fullName evidence="3">SsrA-binding protein</fullName>
    </recommendedName>
    <alternativeName>
        <fullName evidence="3">Small protein B</fullName>
    </alternativeName>
</protein>
<dbReference type="Proteomes" id="UP000176850">
    <property type="component" value="Unassembled WGS sequence"/>
</dbReference>
<reference evidence="5 6" key="1">
    <citation type="journal article" date="2016" name="Nat. Commun.">
        <title>Thousands of microbial genomes shed light on interconnected biogeochemical processes in an aquifer system.</title>
        <authorList>
            <person name="Anantharaman K."/>
            <person name="Brown C.T."/>
            <person name="Hug L.A."/>
            <person name="Sharon I."/>
            <person name="Castelle C.J."/>
            <person name="Probst A.J."/>
            <person name="Thomas B.C."/>
            <person name="Singh A."/>
            <person name="Wilkins M.J."/>
            <person name="Karaoz U."/>
            <person name="Brodie E.L."/>
            <person name="Williams K.H."/>
            <person name="Hubbard S.S."/>
            <person name="Banfield J.F."/>
        </authorList>
    </citation>
    <scope>NUCLEOTIDE SEQUENCE [LARGE SCALE GENOMIC DNA]</scope>
</reference>
<dbReference type="GO" id="GO:0003723">
    <property type="term" value="F:RNA binding"/>
    <property type="evidence" value="ECO:0007669"/>
    <property type="project" value="UniProtKB-UniRule"/>
</dbReference>
<organism evidence="5 6">
    <name type="scientific">Candidatus Roizmanbacteria bacterium RIFCSPHIGHO2_01_FULL_39_24</name>
    <dbReference type="NCBI Taxonomy" id="1802032"/>
    <lineage>
        <taxon>Bacteria</taxon>
        <taxon>Candidatus Roizmaniibacteriota</taxon>
    </lineage>
</organism>
<sequence>MRIYNKKATRDYTVIETYEAGIALHGAEVKAVRAGNMKLEGAHVRFIDNELFLVNSEVSIYKFARPEDYNPTRTRKLLLHKGEILRLRTKMKTANNLTVIPIACYNKKSLLKLEIALVKSKKNWEKKRVEQRKDEERKIEKEMKEYRG</sequence>
<keyword evidence="1 3" id="KW-0963">Cytoplasm</keyword>
<proteinExistence type="inferred from homology"/>
<evidence type="ECO:0000313" key="6">
    <source>
        <dbReference type="Proteomes" id="UP000176850"/>
    </source>
</evidence>
<evidence type="ECO:0000256" key="2">
    <source>
        <dbReference type="ARBA" id="ARBA00022884"/>
    </source>
</evidence>
<comment type="similarity">
    <text evidence="3">Belongs to the SmpB family.</text>
</comment>
<name>A0A1F7GM90_9BACT</name>
<dbReference type="HAMAP" id="MF_00023">
    <property type="entry name" value="SmpB"/>
    <property type="match status" value="1"/>
</dbReference>
<dbReference type="PANTHER" id="PTHR30308:SF2">
    <property type="entry name" value="SSRA-BINDING PROTEIN"/>
    <property type="match status" value="1"/>
</dbReference>
<keyword evidence="2 3" id="KW-0694">RNA-binding</keyword>
<evidence type="ECO:0000256" key="1">
    <source>
        <dbReference type="ARBA" id="ARBA00022490"/>
    </source>
</evidence>
<dbReference type="NCBIfam" id="NF003843">
    <property type="entry name" value="PRK05422.1"/>
    <property type="match status" value="1"/>
</dbReference>
<dbReference type="InterPro" id="IPR000037">
    <property type="entry name" value="SsrA-bd_prot"/>
</dbReference>
<dbReference type="Pfam" id="PF01668">
    <property type="entry name" value="SmpB"/>
    <property type="match status" value="1"/>
</dbReference>
<dbReference type="NCBIfam" id="TIGR00086">
    <property type="entry name" value="smpB"/>
    <property type="match status" value="1"/>
</dbReference>
<accession>A0A1F7GM90</accession>
<evidence type="ECO:0000256" key="3">
    <source>
        <dbReference type="HAMAP-Rule" id="MF_00023"/>
    </source>
</evidence>
<comment type="caution">
    <text evidence="5">The sequence shown here is derived from an EMBL/GenBank/DDBJ whole genome shotgun (WGS) entry which is preliminary data.</text>
</comment>
<dbReference type="Gene3D" id="2.40.280.10">
    <property type="match status" value="1"/>
</dbReference>
<evidence type="ECO:0000313" key="5">
    <source>
        <dbReference type="EMBL" id="OGK19582.1"/>
    </source>
</evidence>